<accession>A0ACB9N4K2</accession>
<comment type="caution">
    <text evidence="1">The sequence shown here is derived from an EMBL/GenBank/DDBJ whole genome shotgun (WGS) entry which is preliminary data.</text>
</comment>
<sequence>MGGLIFGYDIGISGGVTSMPPFLQRFFPRVYQKEASDRSTNQYCKFDSSTLTLFTSSLYLAALLASLVASYVTKKMGRKWSMVLGGFVFLCGALINAVAQNIAMLIIGRILLGFGVGFSIQSVPLWGRRPLFLLGGGIMLVFQCTVAALIGWKFGISGVAAGLPKWYAIVVVICICLYVSAFAFSWGPLGWLVPSEIFPLEIRSAAQSITVCVNMLFTFLVAQVFLAMLCHMKFGLFVFFAFFVGVMTAFIYFFLPETKNKPIEEMTEVWKEHWFWKQFTAEDSQGPFFRLPV</sequence>
<protein>
    <submittedName>
        <fullName evidence="1">Uncharacterized protein</fullName>
    </submittedName>
</protein>
<gene>
    <name evidence="1" type="ORF">MLD38_028823</name>
</gene>
<proteinExistence type="predicted"/>
<dbReference type="EMBL" id="CM042887">
    <property type="protein sequence ID" value="KAI4330544.1"/>
    <property type="molecule type" value="Genomic_DNA"/>
</dbReference>
<organism evidence="1 2">
    <name type="scientific">Melastoma candidum</name>
    <dbReference type="NCBI Taxonomy" id="119954"/>
    <lineage>
        <taxon>Eukaryota</taxon>
        <taxon>Viridiplantae</taxon>
        <taxon>Streptophyta</taxon>
        <taxon>Embryophyta</taxon>
        <taxon>Tracheophyta</taxon>
        <taxon>Spermatophyta</taxon>
        <taxon>Magnoliopsida</taxon>
        <taxon>eudicotyledons</taxon>
        <taxon>Gunneridae</taxon>
        <taxon>Pentapetalae</taxon>
        <taxon>rosids</taxon>
        <taxon>malvids</taxon>
        <taxon>Myrtales</taxon>
        <taxon>Melastomataceae</taxon>
        <taxon>Melastomatoideae</taxon>
        <taxon>Melastomateae</taxon>
        <taxon>Melastoma</taxon>
    </lineage>
</organism>
<keyword evidence="2" id="KW-1185">Reference proteome</keyword>
<evidence type="ECO:0000313" key="1">
    <source>
        <dbReference type="EMBL" id="KAI4330544.1"/>
    </source>
</evidence>
<reference evidence="2" key="1">
    <citation type="journal article" date="2023" name="Front. Plant Sci.">
        <title>Chromosomal-level genome assembly of Melastoma candidum provides insights into trichome evolution.</title>
        <authorList>
            <person name="Zhong Y."/>
            <person name="Wu W."/>
            <person name="Sun C."/>
            <person name="Zou P."/>
            <person name="Liu Y."/>
            <person name="Dai S."/>
            <person name="Zhou R."/>
        </authorList>
    </citation>
    <scope>NUCLEOTIDE SEQUENCE [LARGE SCALE GENOMIC DNA]</scope>
</reference>
<evidence type="ECO:0000313" key="2">
    <source>
        <dbReference type="Proteomes" id="UP001057402"/>
    </source>
</evidence>
<name>A0ACB9N4K2_9MYRT</name>
<dbReference type="Proteomes" id="UP001057402">
    <property type="component" value="Chromosome 8"/>
</dbReference>